<dbReference type="InterPro" id="IPR025110">
    <property type="entry name" value="AMP-bd_C"/>
</dbReference>
<sequence>MSDKFPSRVLEHLRVRAGEVVLERAGQEVTGAGMLSLVCRATAALRTAGAGPGSGVALMVGVTAQGFAANLAAHVVGARVSGVRPGLTADQLAYLLDERIGWGLVDAATPVDLVLKARPDLVLVDVDRLTLDRDADEDHDLEPRGRDADEARITYTSGSTGNPKGAAQTYAALNADWPSRTEFHSDVLADLGSRLDRYLLHGTLSSAVMLDYALMTLLHGGRLVIPERDAPFPELVARHRLTGSIITVPKLLALLAAVRDEGADVSGLRGLMVSGSPLDPRRYAEALHLLGPIVFQGYGQTECGLISMLSPDQALASEAAMTSVGRPLPRNQVQTRDDGEIYVRTPQQTVGYINQGDIEREQAEVFTPDGWIRTRDLGGLDAEGFLHLEGRARDVVIVNANVYYAGPIERVLATHPSVDSAYVVGVPDETTGEAIEAFLILRDDTPTELLEPGLRRAVTERLGEAWVPRGFTVIDELPLTPGGKPDKKALRRPLV</sequence>
<keyword evidence="4" id="KW-1185">Reference proteome</keyword>
<dbReference type="InterPro" id="IPR000873">
    <property type="entry name" value="AMP-dep_synth/lig_dom"/>
</dbReference>
<dbReference type="InterPro" id="IPR045851">
    <property type="entry name" value="AMP-bd_C_sf"/>
</dbReference>
<feature type="domain" description="AMP-binding enzyme C-terminal" evidence="2">
    <location>
        <begin position="408"/>
        <end position="484"/>
    </location>
</feature>
<protein>
    <submittedName>
        <fullName evidence="3">Acyl--CoA ligase</fullName>
    </submittedName>
</protein>
<evidence type="ECO:0000259" key="1">
    <source>
        <dbReference type="Pfam" id="PF00501"/>
    </source>
</evidence>
<dbReference type="InterPro" id="IPR050237">
    <property type="entry name" value="ATP-dep_AMP-bd_enzyme"/>
</dbReference>
<dbReference type="EMBL" id="JAHBAY010000021">
    <property type="protein sequence ID" value="MBT0773866.1"/>
    <property type="molecule type" value="Genomic_DNA"/>
</dbReference>
<dbReference type="Proteomes" id="UP001197247">
    <property type="component" value="Unassembled WGS sequence"/>
</dbReference>
<dbReference type="Gene3D" id="3.30.300.30">
    <property type="match status" value="1"/>
</dbReference>
<name>A0ABS5TSS2_9ACTN</name>
<dbReference type="RefSeq" id="WP_214160407.1">
    <property type="nucleotide sequence ID" value="NZ_JAHBAY010000021.1"/>
</dbReference>
<dbReference type="PANTHER" id="PTHR43767">
    <property type="entry name" value="LONG-CHAIN-FATTY-ACID--COA LIGASE"/>
    <property type="match status" value="1"/>
</dbReference>
<dbReference type="Pfam" id="PF00501">
    <property type="entry name" value="AMP-binding"/>
    <property type="match status" value="1"/>
</dbReference>
<evidence type="ECO:0000313" key="3">
    <source>
        <dbReference type="EMBL" id="MBT0773866.1"/>
    </source>
</evidence>
<dbReference type="Gene3D" id="3.40.50.12780">
    <property type="entry name" value="N-terminal domain of ligase-like"/>
    <property type="match status" value="1"/>
</dbReference>
<feature type="domain" description="AMP-dependent synthetase/ligase" evidence="1">
    <location>
        <begin position="16"/>
        <end position="352"/>
    </location>
</feature>
<gene>
    <name evidence="3" type="ORF">KIH74_33285</name>
</gene>
<dbReference type="PROSITE" id="PS00455">
    <property type="entry name" value="AMP_BINDING"/>
    <property type="match status" value="1"/>
</dbReference>
<reference evidence="3 4" key="1">
    <citation type="submission" date="2021-05" db="EMBL/GenBank/DDBJ databases">
        <title>Kineosporia and Streptomyces sp. nov. two new marine actinobacteria isolated from Coral.</title>
        <authorList>
            <person name="Buangrab K."/>
            <person name="Sutthacheep M."/>
            <person name="Yeemin T."/>
            <person name="Harunari E."/>
            <person name="Igarashi Y."/>
            <person name="Kanchanasin P."/>
            <person name="Tanasupawat S."/>
            <person name="Phongsopitanun W."/>
        </authorList>
    </citation>
    <scope>NUCLEOTIDE SEQUENCE [LARGE SCALE GENOMIC DNA]</scope>
    <source>
        <strain evidence="3 4">J2-2</strain>
    </source>
</reference>
<dbReference type="Pfam" id="PF13193">
    <property type="entry name" value="AMP-binding_C"/>
    <property type="match status" value="1"/>
</dbReference>
<dbReference type="InterPro" id="IPR020845">
    <property type="entry name" value="AMP-binding_CS"/>
</dbReference>
<dbReference type="GO" id="GO:0016874">
    <property type="term" value="F:ligase activity"/>
    <property type="evidence" value="ECO:0007669"/>
    <property type="project" value="UniProtKB-KW"/>
</dbReference>
<evidence type="ECO:0000313" key="4">
    <source>
        <dbReference type="Proteomes" id="UP001197247"/>
    </source>
</evidence>
<comment type="caution">
    <text evidence="3">The sequence shown here is derived from an EMBL/GenBank/DDBJ whole genome shotgun (WGS) entry which is preliminary data.</text>
</comment>
<accession>A0ABS5TSS2</accession>
<evidence type="ECO:0000259" key="2">
    <source>
        <dbReference type="Pfam" id="PF13193"/>
    </source>
</evidence>
<organism evidence="3 4">
    <name type="scientific">Kineosporia corallincola</name>
    <dbReference type="NCBI Taxonomy" id="2835133"/>
    <lineage>
        <taxon>Bacteria</taxon>
        <taxon>Bacillati</taxon>
        <taxon>Actinomycetota</taxon>
        <taxon>Actinomycetes</taxon>
        <taxon>Kineosporiales</taxon>
        <taxon>Kineosporiaceae</taxon>
        <taxon>Kineosporia</taxon>
    </lineage>
</organism>
<dbReference type="SUPFAM" id="SSF56801">
    <property type="entry name" value="Acetyl-CoA synthetase-like"/>
    <property type="match status" value="1"/>
</dbReference>
<dbReference type="CDD" id="cd04433">
    <property type="entry name" value="AFD_class_I"/>
    <property type="match status" value="1"/>
</dbReference>
<proteinExistence type="predicted"/>
<keyword evidence="3" id="KW-0436">Ligase</keyword>
<dbReference type="InterPro" id="IPR042099">
    <property type="entry name" value="ANL_N_sf"/>
</dbReference>
<dbReference type="PANTHER" id="PTHR43767:SF1">
    <property type="entry name" value="NONRIBOSOMAL PEPTIDE SYNTHASE PES1 (EUROFUNG)-RELATED"/>
    <property type="match status" value="1"/>
</dbReference>